<dbReference type="SMART" id="SM00355">
    <property type="entry name" value="ZnF_C2H2"/>
    <property type="match status" value="4"/>
</dbReference>
<feature type="region of interest" description="Disordered" evidence="8">
    <location>
        <begin position="319"/>
        <end position="371"/>
    </location>
</feature>
<reference evidence="10" key="1">
    <citation type="submission" date="2023-03" db="EMBL/GenBank/DDBJ databases">
        <title>Chromosome-level genomes of two armyworms, Mythimna separata and Mythimna loreyi, provide insights into the biosynthesis and reception of sex pheromones.</title>
        <authorList>
            <person name="Zhao H."/>
        </authorList>
    </citation>
    <scope>NUCLEOTIDE SEQUENCE</scope>
    <source>
        <strain evidence="10">BeijingLab</strain>
        <tissue evidence="10">Pupa</tissue>
    </source>
</reference>
<proteinExistence type="predicted"/>
<sequence>MEQRGPIPMDQEKHKLLLQQFKQPSKSPTMDDDIDIEEHDVLDNPRIKSIFPDLSRVKIEVPDDEEELVEEQYGILDPTEEPQDMQYQYEYSFETADDMPEEFVQDGSQEELEEDGEDEENGYFYDNQIILGSKPSPDFELLYEEALTSQPIVYLENWEDRLKSSPCFCDTCEILFPTVNALDAHKMISHSYLVAMDMPQKNTARKSTATSKYCNHCAKTFPDDTSLIKHLYELLPLNNFSKVKEEKIEPDNSKKKFSTSVPWPKKIKIEPREVKIEPLEKDVKPKLKGTKHMGIHSFPNEDYKIKVIEPDTGKVLYLTGNNRVKDDGNTDSRRSKRRSEMSEETSPIKKPRTSLRELDTPLSERKSSRRIIAKASTSRDSGMEFDDTPNQISVPDEISIHDNVNNVTDTDIDTSDMISPGKNNDTLDKNGLSSRLKSRIIVKGYGRELYKCDHCNLHYMKKESYVYHFNRNPGPHEFADKFKCEICDLEFSKHTLPRHKYVHHDNMGLKKEDFIILTDVLSNEQETSEEIKVENVSEVLDTSTEVVSENDSINNTKVLSDVNVSDNIDTEILSDVNNSDNFDAEIVSEINNSDNIDAEIHSEIINSDNCDAKNLSGVNVSDICDTNSENVSKVSSDVNISDTEILSDVNS</sequence>
<keyword evidence="6" id="KW-0238">DNA-binding</keyword>
<dbReference type="PANTHER" id="PTHR16515:SF49">
    <property type="entry name" value="GASTRULA ZINC FINGER PROTEIN XLCGF49.1-LIKE-RELATED"/>
    <property type="match status" value="1"/>
</dbReference>
<dbReference type="InterPro" id="IPR050331">
    <property type="entry name" value="Zinc_finger"/>
</dbReference>
<dbReference type="Gene3D" id="3.30.160.60">
    <property type="entry name" value="Classic Zinc Finger"/>
    <property type="match status" value="1"/>
</dbReference>
<feature type="compositionally biased region" description="Basic and acidic residues" evidence="8">
    <location>
        <begin position="323"/>
        <end position="341"/>
    </location>
</feature>
<evidence type="ECO:0000256" key="8">
    <source>
        <dbReference type="SAM" id="MobiDB-lite"/>
    </source>
</evidence>
<protein>
    <recommendedName>
        <fullName evidence="9">C2H2-type domain-containing protein</fullName>
    </recommendedName>
</protein>
<organism evidence="10 11">
    <name type="scientific">Mythimna separata</name>
    <name type="common">Oriental armyworm</name>
    <name type="synonym">Pseudaletia separata</name>
    <dbReference type="NCBI Taxonomy" id="271217"/>
    <lineage>
        <taxon>Eukaryota</taxon>
        <taxon>Metazoa</taxon>
        <taxon>Ecdysozoa</taxon>
        <taxon>Arthropoda</taxon>
        <taxon>Hexapoda</taxon>
        <taxon>Insecta</taxon>
        <taxon>Pterygota</taxon>
        <taxon>Neoptera</taxon>
        <taxon>Endopterygota</taxon>
        <taxon>Lepidoptera</taxon>
        <taxon>Glossata</taxon>
        <taxon>Ditrysia</taxon>
        <taxon>Noctuoidea</taxon>
        <taxon>Noctuidae</taxon>
        <taxon>Noctuinae</taxon>
        <taxon>Hadenini</taxon>
        <taxon>Mythimna</taxon>
    </lineage>
</organism>
<dbReference type="GO" id="GO:0010468">
    <property type="term" value="P:regulation of gene expression"/>
    <property type="evidence" value="ECO:0007669"/>
    <property type="project" value="TreeGrafter"/>
</dbReference>
<keyword evidence="2" id="KW-0479">Metal-binding</keyword>
<keyword evidence="3" id="KW-0677">Repeat</keyword>
<evidence type="ECO:0000256" key="6">
    <source>
        <dbReference type="ARBA" id="ARBA00023125"/>
    </source>
</evidence>
<dbReference type="AlphaFoldDB" id="A0AAD7Y8X5"/>
<evidence type="ECO:0000313" key="10">
    <source>
        <dbReference type="EMBL" id="KAJ8706737.1"/>
    </source>
</evidence>
<dbReference type="GO" id="GO:0008270">
    <property type="term" value="F:zinc ion binding"/>
    <property type="evidence" value="ECO:0007669"/>
    <property type="project" value="UniProtKB-KW"/>
</dbReference>
<evidence type="ECO:0000256" key="5">
    <source>
        <dbReference type="ARBA" id="ARBA00022833"/>
    </source>
</evidence>
<dbReference type="Proteomes" id="UP001231518">
    <property type="component" value="Chromosome 30"/>
</dbReference>
<dbReference type="PANTHER" id="PTHR16515">
    <property type="entry name" value="PR DOMAIN ZINC FINGER PROTEIN"/>
    <property type="match status" value="1"/>
</dbReference>
<keyword evidence="4" id="KW-0863">Zinc-finger</keyword>
<comment type="caution">
    <text evidence="10">The sequence shown here is derived from an EMBL/GenBank/DDBJ whole genome shotgun (WGS) entry which is preliminary data.</text>
</comment>
<name>A0AAD7Y8X5_MYTSE</name>
<accession>A0AAD7Y8X5</accession>
<evidence type="ECO:0000259" key="9">
    <source>
        <dbReference type="PROSITE" id="PS00028"/>
    </source>
</evidence>
<evidence type="ECO:0000313" key="11">
    <source>
        <dbReference type="Proteomes" id="UP001231518"/>
    </source>
</evidence>
<feature type="region of interest" description="Disordered" evidence="8">
    <location>
        <begin position="411"/>
        <end position="430"/>
    </location>
</feature>
<dbReference type="PROSITE" id="PS00028">
    <property type="entry name" value="ZINC_FINGER_C2H2_1"/>
    <property type="match status" value="1"/>
</dbReference>
<evidence type="ECO:0000256" key="7">
    <source>
        <dbReference type="ARBA" id="ARBA00023242"/>
    </source>
</evidence>
<evidence type="ECO:0000256" key="1">
    <source>
        <dbReference type="ARBA" id="ARBA00004123"/>
    </source>
</evidence>
<keyword evidence="5" id="KW-0862">Zinc</keyword>
<dbReference type="GO" id="GO:0003677">
    <property type="term" value="F:DNA binding"/>
    <property type="evidence" value="ECO:0007669"/>
    <property type="project" value="UniProtKB-KW"/>
</dbReference>
<evidence type="ECO:0000256" key="3">
    <source>
        <dbReference type="ARBA" id="ARBA00022737"/>
    </source>
</evidence>
<keyword evidence="11" id="KW-1185">Reference proteome</keyword>
<feature type="domain" description="C2H2-type" evidence="9">
    <location>
        <begin position="167"/>
        <end position="190"/>
    </location>
</feature>
<dbReference type="EMBL" id="JARGEI010000028">
    <property type="protein sequence ID" value="KAJ8706737.1"/>
    <property type="molecule type" value="Genomic_DNA"/>
</dbReference>
<dbReference type="GO" id="GO:0005634">
    <property type="term" value="C:nucleus"/>
    <property type="evidence" value="ECO:0007669"/>
    <property type="project" value="UniProtKB-SubCell"/>
</dbReference>
<evidence type="ECO:0000256" key="2">
    <source>
        <dbReference type="ARBA" id="ARBA00022723"/>
    </source>
</evidence>
<keyword evidence="7" id="KW-0539">Nucleus</keyword>
<feature type="compositionally biased region" description="Basic and acidic residues" evidence="8">
    <location>
        <begin position="354"/>
        <end position="366"/>
    </location>
</feature>
<gene>
    <name evidence="10" type="ORF">PYW07_012815</name>
</gene>
<comment type="subcellular location">
    <subcellularLocation>
        <location evidence="1">Nucleus</location>
    </subcellularLocation>
</comment>
<evidence type="ECO:0000256" key="4">
    <source>
        <dbReference type="ARBA" id="ARBA00022771"/>
    </source>
</evidence>
<dbReference type="InterPro" id="IPR013087">
    <property type="entry name" value="Znf_C2H2_type"/>
</dbReference>